<dbReference type="RefSeq" id="XP_026613038.1">
    <property type="nucleotide sequence ID" value="XM_026760536.1"/>
</dbReference>
<comment type="caution">
    <text evidence="2">The sequence shown here is derived from an EMBL/GenBank/DDBJ whole genome shotgun (WGS) entry which is preliminary data.</text>
</comment>
<accession>A0A397GRA5</accession>
<proteinExistence type="predicted"/>
<dbReference type="AlphaFoldDB" id="A0A397GRA5"/>
<name>A0A397GRA5_ASPTH</name>
<evidence type="ECO:0000256" key="1">
    <source>
        <dbReference type="SAM" id="MobiDB-lite"/>
    </source>
</evidence>
<gene>
    <name evidence="2" type="ORF">CDV56_106917</name>
</gene>
<evidence type="ECO:0008006" key="4">
    <source>
        <dbReference type="Google" id="ProtNLM"/>
    </source>
</evidence>
<keyword evidence="3" id="KW-1185">Reference proteome</keyword>
<reference evidence="2" key="1">
    <citation type="submission" date="2018-08" db="EMBL/GenBank/DDBJ databases">
        <title>Draft genome sequence of azole-resistant Aspergillus thermomutatus (Neosartorya pseudofischeri) strain HMR AF 39, isolated from a human nasal aspirate.</title>
        <authorList>
            <person name="Parent-Michaud M."/>
            <person name="Dufresne P.J."/>
            <person name="Fournier E."/>
            <person name="Martineau C."/>
            <person name="Moreira S."/>
            <person name="Perkins V."/>
            <person name="De Repentigny L."/>
            <person name="Dufresne S.F."/>
        </authorList>
    </citation>
    <scope>NUCLEOTIDE SEQUENCE [LARGE SCALE GENOMIC DNA]</scope>
    <source>
        <strain evidence="2">HMR AF 39</strain>
    </source>
</reference>
<protein>
    <recommendedName>
        <fullName evidence="4">Reverse transcriptase domain-containing protein</fullName>
    </recommendedName>
</protein>
<evidence type="ECO:0000313" key="3">
    <source>
        <dbReference type="Proteomes" id="UP000215305"/>
    </source>
</evidence>
<dbReference type="EMBL" id="NKHU02000146">
    <property type="protein sequence ID" value="RHZ51563.1"/>
    <property type="molecule type" value="Genomic_DNA"/>
</dbReference>
<feature type="region of interest" description="Disordered" evidence="1">
    <location>
        <begin position="62"/>
        <end position="88"/>
    </location>
</feature>
<dbReference type="STRING" id="41047.A0A397GRA5"/>
<organism evidence="2 3">
    <name type="scientific">Aspergillus thermomutatus</name>
    <name type="common">Neosartorya pseudofischeri</name>
    <dbReference type="NCBI Taxonomy" id="41047"/>
    <lineage>
        <taxon>Eukaryota</taxon>
        <taxon>Fungi</taxon>
        <taxon>Dikarya</taxon>
        <taxon>Ascomycota</taxon>
        <taxon>Pezizomycotina</taxon>
        <taxon>Eurotiomycetes</taxon>
        <taxon>Eurotiomycetidae</taxon>
        <taxon>Eurotiales</taxon>
        <taxon>Aspergillaceae</taxon>
        <taxon>Aspergillus</taxon>
        <taxon>Aspergillus subgen. Fumigati</taxon>
    </lineage>
</organism>
<evidence type="ECO:0000313" key="2">
    <source>
        <dbReference type="EMBL" id="RHZ51563.1"/>
    </source>
</evidence>
<sequence>MGDHQLSSNFGYIDDTTMVVEGDSAEENCTRLAAAFKDTCDPWARTHASVFAPERFALVHFQPPGKKSSEPSPADPQDAHRRSVDRRHGRIVRLERSSKLLGVILDHDLSFEEHMA</sequence>
<dbReference type="GeneID" id="38128891"/>
<dbReference type="VEuPathDB" id="FungiDB:CDV56_106917"/>
<dbReference type="OrthoDB" id="4368687at2759"/>
<dbReference type="Proteomes" id="UP000215305">
    <property type="component" value="Unassembled WGS sequence"/>
</dbReference>